<feature type="region of interest" description="Disordered" evidence="1">
    <location>
        <begin position="172"/>
        <end position="249"/>
    </location>
</feature>
<feature type="compositionally biased region" description="Polar residues" evidence="1">
    <location>
        <begin position="235"/>
        <end position="249"/>
    </location>
</feature>
<evidence type="ECO:0000313" key="3">
    <source>
        <dbReference type="Proteomes" id="UP000789901"/>
    </source>
</evidence>
<comment type="caution">
    <text evidence="2">The sequence shown here is derived from an EMBL/GenBank/DDBJ whole genome shotgun (WGS) entry which is preliminary data.</text>
</comment>
<evidence type="ECO:0000256" key="1">
    <source>
        <dbReference type="SAM" id="MobiDB-lite"/>
    </source>
</evidence>
<reference evidence="2 3" key="1">
    <citation type="submission" date="2021-06" db="EMBL/GenBank/DDBJ databases">
        <authorList>
            <person name="Kallberg Y."/>
            <person name="Tangrot J."/>
            <person name="Rosling A."/>
        </authorList>
    </citation>
    <scope>NUCLEOTIDE SEQUENCE [LARGE SCALE GENOMIC DNA]</scope>
    <source>
        <strain evidence="2 3">120-4 pot B 10/14</strain>
    </source>
</reference>
<dbReference type="Proteomes" id="UP000789901">
    <property type="component" value="Unassembled WGS sequence"/>
</dbReference>
<evidence type="ECO:0000313" key="2">
    <source>
        <dbReference type="EMBL" id="CAG8676774.1"/>
    </source>
</evidence>
<dbReference type="InterPro" id="IPR027417">
    <property type="entry name" value="P-loop_NTPase"/>
</dbReference>
<gene>
    <name evidence="2" type="ORF">GMARGA_LOCUS10735</name>
</gene>
<dbReference type="EMBL" id="CAJVQB010006078">
    <property type="protein sequence ID" value="CAG8676774.1"/>
    <property type="molecule type" value="Genomic_DNA"/>
</dbReference>
<protein>
    <submittedName>
        <fullName evidence="2">26762_t:CDS:1</fullName>
    </submittedName>
</protein>
<sequence>MYLQQCILAIGRKGTGKSSTGKVFGAPNIIPEQPDASKVTVNDIKNGSFYIETPGFDNYDEDKLNEIKRQILHALFDKGIDKITTILWFVDPKDGTQTSWEHEAKFIESLTDKYDGNVWENTIIVTKGDKIENGPREAAKNISRFKEGNNESLKDPLTKTGDFLIRFFESLPTNSDEGLPANNDEGLPTNSDECSPTNSDEGSSTNNDEDSPTNNDEGSPTNHDEGSPTNDDESLPTNNDEGLSTNNNEEGVLSDQLNEAHIFKESEPEKILAEYVSLMKEHASSPIKFYFSQVKCKRCPEMTDPRLAVPGCHSETEDCHGEIENTHQGEIINQHPNGLQDYHPGSLKVYHPGSPTNIHPGKSHDNELDSSFGASIVRILSLGIVSKKTSGFWECCQKQLDSEGCKKVYTCCEKNNDGCQQKYDCCECSPDNNGCEKKFGCCDESYTNKGCQNIYEICKHKVDEDTCIMVCKECEQPANTKGCKERCKQCKKALTEKGCSSIPHEFICN</sequence>
<dbReference type="Gene3D" id="3.40.50.300">
    <property type="entry name" value="P-loop containing nucleotide triphosphate hydrolases"/>
    <property type="match status" value="1"/>
</dbReference>
<organism evidence="2 3">
    <name type="scientific">Gigaspora margarita</name>
    <dbReference type="NCBI Taxonomy" id="4874"/>
    <lineage>
        <taxon>Eukaryota</taxon>
        <taxon>Fungi</taxon>
        <taxon>Fungi incertae sedis</taxon>
        <taxon>Mucoromycota</taxon>
        <taxon>Glomeromycotina</taxon>
        <taxon>Glomeromycetes</taxon>
        <taxon>Diversisporales</taxon>
        <taxon>Gigasporaceae</taxon>
        <taxon>Gigaspora</taxon>
    </lineage>
</organism>
<feature type="compositionally biased region" description="Polar residues" evidence="1">
    <location>
        <begin position="188"/>
        <end position="221"/>
    </location>
</feature>
<keyword evidence="3" id="KW-1185">Reference proteome</keyword>
<name>A0ABN7UUX9_GIGMA</name>
<accession>A0ABN7UUX9</accession>
<proteinExistence type="predicted"/>
<dbReference type="SUPFAM" id="SSF52540">
    <property type="entry name" value="P-loop containing nucleoside triphosphate hydrolases"/>
    <property type="match status" value="1"/>
</dbReference>